<dbReference type="EMBL" id="AJYK02000096">
    <property type="protein sequence ID" value="OEF23217.1"/>
    <property type="molecule type" value="Genomic_DNA"/>
</dbReference>
<dbReference type="InterPro" id="IPR023132">
    <property type="entry name" value="Sama2622-like_sf"/>
</dbReference>
<proteinExistence type="predicted"/>
<dbReference type="RefSeq" id="WP_017025303.1">
    <property type="nucleotide sequence ID" value="NZ_AJYK02000096.1"/>
</dbReference>
<evidence type="ECO:0000313" key="1">
    <source>
        <dbReference type="EMBL" id="OEF23217.1"/>
    </source>
</evidence>
<reference evidence="1 2" key="1">
    <citation type="journal article" date="2012" name="Science">
        <title>Ecological populations of bacteria act as socially cohesive units of antibiotic production and resistance.</title>
        <authorList>
            <person name="Cordero O.X."/>
            <person name="Wildschutte H."/>
            <person name="Kirkup B."/>
            <person name="Proehl S."/>
            <person name="Ngo L."/>
            <person name="Hussain F."/>
            <person name="Le Roux F."/>
            <person name="Mincer T."/>
            <person name="Polz M.F."/>
        </authorList>
    </citation>
    <scope>NUCLEOTIDE SEQUENCE [LARGE SCALE GENOMIC DNA]</scope>
    <source>
        <strain evidence="1 2">1S-45</strain>
    </source>
</reference>
<evidence type="ECO:0008006" key="3">
    <source>
        <dbReference type="Google" id="ProtNLM"/>
    </source>
</evidence>
<dbReference type="eggNOG" id="ENOG502ZTSF">
    <property type="taxonomic scope" value="Bacteria"/>
</dbReference>
<protein>
    <recommendedName>
        <fullName evidence="3">DUF3069 domain-containing protein</fullName>
    </recommendedName>
</protein>
<comment type="caution">
    <text evidence="1">The sequence shown here is derived from an EMBL/GenBank/DDBJ whole genome shotgun (WGS) entry which is preliminary data.</text>
</comment>
<accession>A0A1E5DZ80</accession>
<sequence>MSEQQEPVSVEEIDTENNALESVDLSTYSPELRHLIEFEQVPEQAIPMVTSIHEVSEEPVRDVWDELPASAQNILDNFEQFHALISIGQTFAAIDFMQEFETLNMPADMDEAGQADYRASLLDKVLQNCVKDMVKQLKKARRDPILKRDFMEIFAEAK</sequence>
<organism evidence="1 2">
    <name type="scientific">Vibrio rumoiensis 1S-45</name>
    <dbReference type="NCBI Taxonomy" id="1188252"/>
    <lineage>
        <taxon>Bacteria</taxon>
        <taxon>Pseudomonadati</taxon>
        <taxon>Pseudomonadota</taxon>
        <taxon>Gammaproteobacteria</taxon>
        <taxon>Vibrionales</taxon>
        <taxon>Vibrionaceae</taxon>
        <taxon>Vibrio</taxon>
    </lineage>
</organism>
<keyword evidence="2" id="KW-1185">Reference proteome</keyword>
<dbReference type="Pfam" id="PF11269">
    <property type="entry name" value="DUF3069"/>
    <property type="match status" value="1"/>
</dbReference>
<evidence type="ECO:0000313" key="2">
    <source>
        <dbReference type="Proteomes" id="UP000094070"/>
    </source>
</evidence>
<name>A0A1E5DZ80_9VIBR</name>
<dbReference type="STRING" id="1188252.A1QC_12665"/>
<dbReference type="OrthoDB" id="6401538at2"/>
<dbReference type="SUPFAM" id="SSF158675">
    <property type="entry name" value="Sama2622-like"/>
    <property type="match status" value="1"/>
</dbReference>
<dbReference type="InterPro" id="IPR021422">
    <property type="entry name" value="DUF3069"/>
</dbReference>
<dbReference type="Proteomes" id="UP000094070">
    <property type="component" value="Unassembled WGS sequence"/>
</dbReference>
<dbReference type="AlphaFoldDB" id="A0A1E5DZ80"/>
<gene>
    <name evidence="1" type="ORF">A1QC_12665</name>
</gene>